<accession>A0A1I8ISI5</accession>
<sequence length="79" mass="9241">TYRLNWEVIQEFNLPRGYSCCSVDVNEALGEIMFACRQNGLLHYKWNKHSGLVQATKQPHRMVEIVVWCRAAATVPIWY</sequence>
<dbReference type="WBParaSite" id="maker-uti_cns_0016382-snap-gene-0.3-mRNA-1">
    <property type="protein sequence ID" value="maker-uti_cns_0016382-snap-gene-0.3-mRNA-1"/>
    <property type="gene ID" value="maker-uti_cns_0016382-snap-gene-0.3"/>
</dbReference>
<dbReference type="WBParaSite" id="maker-uti_cns_0009324-snap-gene-0.3-mRNA-1">
    <property type="protein sequence ID" value="maker-uti_cns_0009324-snap-gene-0.3-mRNA-1"/>
    <property type="gene ID" value="maker-uti_cns_0009324-snap-gene-0.3"/>
</dbReference>
<organism evidence="1 3">
    <name type="scientific">Macrostomum lignano</name>
    <dbReference type="NCBI Taxonomy" id="282301"/>
    <lineage>
        <taxon>Eukaryota</taxon>
        <taxon>Metazoa</taxon>
        <taxon>Spiralia</taxon>
        <taxon>Lophotrochozoa</taxon>
        <taxon>Platyhelminthes</taxon>
        <taxon>Rhabditophora</taxon>
        <taxon>Macrostomorpha</taxon>
        <taxon>Macrostomida</taxon>
        <taxon>Macrostomidae</taxon>
        <taxon>Macrostomum</taxon>
    </lineage>
</organism>
<evidence type="ECO:0000313" key="3">
    <source>
        <dbReference type="WBParaSite" id="maker-uti_cns_0016382-snap-gene-0.3-mRNA-1"/>
    </source>
</evidence>
<reference evidence="2 3" key="1">
    <citation type="submission" date="2016-11" db="UniProtKB">
        <authorList>
            <consortium name="WormBaseParasite"/>
        </authorList>
    </citation>
    <scope>IDENTIFICATION</scope>
</reference>
<evidence type="ECO:0000313" key="2">
    <source>
        <dbReference type="WBParaSite" id="maker-uti_cns_0009324-snap-gene-0.3-mRNA-1"/>
    </source>
</evidence>
<proteinExistence type="predicted"/>
<dbReference type="WBParaSite" id="maker-uti_cns_0016817-snap-gene-0.3-mRNA-1">
    <property type="protein sequence ID" value="maker-uti_cns_0016817-snap-gene-0.3-mRNA-1"/>
    <property type="gene ID" value="maker-uti_cns_0016817-snap-gene-0.3"/>
</dbReference>
<dbReference type="Proteomes" id="UP000095280">
    <property type="component" value="Unplaced"/>
</dbReference>
<name>A0A1I8ISI5_9PLAT</name>
<keyword evidence="1" id="KW-1185">Reference proteome</keyword>
<dbReference type="AlphaFoldDB" id="A0A1I8ISI5"/>
<evidence type="ECO:0000313" key="1">
    <source>
        <dbReference type="Proteomes" id="UP000095280"/>
    </source>
</evidence>
<protein>
    <submittedName>
        <fullName evidence="2 3">Ricin B-type lectin domain-containing protein</fullName>
    </submittedName>
</protein>